<evidence type="ECO:0000259" key="1">
    <source>
        <dbReference type="Pfam" id="PF16472"/>
    </source>
</evidence>
<dbReference type="SUPFAM" id="SSF101898">
    <property type="entry name" value="NHL repeat"/>
    <property type="match status" value="1"/>
</dbReference>
<proteinExistence type="predicted"/>
<dbReference type="Pfam" id="PF16472">
    <property type="entry name" value="DUF5050"/>
    <property type="match status" value="1"/>
</dbReference>
<dbReference type="Proteomes" id="UP000190626">
    <property type="component" value="Unassembled WGS sequence"/>
</dbReference>
<dbReference type="AlphaFoldDB" id="A0A1V4HHF6"/>
<dbReference type="OrthoDB" id="61520at2"/>
<feature type="domain" description="Prolow-density lipoprotein receptor-related protein 1-like beta-propeller" evidence="1">
    <location>
        <begin position="323"/>
        <end position="500"/>
    </location>
</feature>
<name>A0A1V4HHF6_9BACL</name>
<evidence type="ECO:0000313" key="3">
    <source>
        <dbReference type="Proteomes" id="UP000190626"/>
    </source>
</evidence>
<dbReference type="EMBL" id="MBTG01000020">
    <property type="protein sequence ID" value="OPH54843.1"/>
    <property type="molecule type" value="Genomic_DNA"/>
</dbReference>
<sequence>MSLIWPAGQSFASEQTVKVTLPTFAVKLNGNNVDNQTREYPLLVYKDITYFPMTWYDARLLGLETAWTVQDGLSVTKGKVTSSYVPYLSGHPNAKSSKASIPDYAMTINGLAVDNSKEDYPLLSYNDVVYFPLTWHYAHDAFGWDYAWDDAEGLSITSGNPHMEAVNLPVSSGESSVAVFQDHYYYVETKGSTNQVIRVPVQDTTKQEEVYSYEPDSKYGNNKDVTFGIRDGELWFSYHTGGAIMGSDNYVRVNDAGKGSLEQRGYVDFKKTSKGTLFIQQGVPPGGDNLRVVPLGKEYKDGVQAGDAKHIYGWYITAGEGTGFSKDQSTTVIGDDVYILASSYPVTTSELNQIHKINLNTNETTKLINSGVRYFKIIHNKLYYVKVADHNLYVSNMDGTLEQKVSGNKVAGWFDEVDGHIFYISLDAKGQSNLYKAIPNGEDKLILKEPVESAQVANGKIVAKLAAGEAYGLKIIDSEGKLDLAVADQVSDVYVYTDTILIRSAKDNVIRRIAEK</sequence>
<dbReference type="InterPro" id="IPR032485">
    <property type="entry name" value="LRP1-like_beta_prop"/>
</dbReference>
<comment type="caution">
    <text evidence="2">The sequence shown here is derived from an EMBL/GenBank/DDBJ whole genome shotgun (WGS) entry which is preliminary data.</text>
</comment>
<organism evidence="2 3">
    <name type="scientific">Paenibacillus ferrarius</name>
    <dbReference type="NCBI Taxonomy" id="1469647"/>
    <lineage>
        <taxon>Bacteria</taxon>
        <taxon>Bacillati</taxon>
        <taxon>Bacillota</taxon>
        <taxon>Bacilli</taxon>
        <taxon>Bacillales</taxon>
        <taxon>Paenibacillaceae</taxon>
        <taxon>Paenibacillus</taxon>
    </lineage>
</organism>
<keyword evidence="3" id="KW-1185">Reference proteome</keyword>
<reference evidence="3" key="1">
    <citation type="submission" date="2016-07" db="EMBL/GenBank/DDBJ databases">
        <authorList>
            <person name="Florea S."/>
            <person name="Webb J.S."/>
            <person name="Jaromczyk J."/>
            <person name="Schardl C.L."/>
        </authorList>
    </citation>
    <scope>NUCLEOTIDE SEQUENCE [LARGE SCALE GENOMIC DNA]</scope>
    <source>
        <strain evidence="3">CY1</strain>
    </source>
</reference>
<accession>A0A1V4HHF6</accession>
<evidence type="ECO:0000313" key="2">
    <source>
        <dbReference type="EMBL" id="OPH54843.1"/>
    </source>
</evidence>
<gene>
    <name evidence="2" type="ORF">BC351_30440</name>
</gene>
<protein>
    <submittedName>
        <fullName evidence="2">DUF5050 domain-containing protein</fullName>
    </submittedName>
</protein>